<reference evidence="2 3" key="1">
    <citation type="journal article" date="2012" name="Science">
        <title>The Paleozoic origin of enzymatic lignin decomposition reconstructed from 31 fungal genomes.</title>
        <authorList>
            <person name="Floudas D."/>
            <person name="Binder M."/>
            <person name="Riley R."/>
            <person name="Barry K."/>
            <person name="Blanchette R.A."/>
            <person name="Henrissat B."/>
            <person name="Martinez A.T."/>
            <person name="Otillar R."/>
            <person name="Spatafora J.W."/>
            <person name="Yadav J.S."/>
            <person name="Aerts A."/>
            <person name="Benoit I."/>
            <person name="Boyd A."/>
            <person name="Carlson A."/>
            <person name="Copeland A."/>
            <person name="Coutinho P.M."/>
            <person name="de Vries R.P."/>
            <person name="Ferreira P."/>
            <person name="Findley K."/>
            <person name="Foster B."/>
            <person name="Gaskell J."/>
            <person name="Glotzer D."/>
            <person name="Gorecki P."/>
            <person name="Heitman J."/>
            <person name="Hesse C."/>
            <person name="Hori C."/>
            <person name="Igarashi K."/>
            <person name="Jurgens J.A."/>
            <person name="Kallen N."/>
            <person name="Kersten P."/>
            <person name="Kohler A."/>
            <person name="Kuees U."/>
            <person name="Kumar T.K.A."/>
            <person name="Kuo A."/>
            <person name="LaButti K."/>
            <person name="Larrondo L.F."/>
            <person name="Lindquist E."/>
            <person name="Ling A."/>
            <person name="Lombard V."/>
            <person name="Lucas S."/>
            <person name="Lundell T."/>
            <person name="Martin R."/>
            <person name="McLaughlin D.J."/>
            <person name="Morgenstern I."/>
            <person name="Morin E."/>
            <person name="Murat C."/>
            <person name="Nagy L.G."/>
            <person name="Nolan M."/>
            <person name="Ohm R.A."/>
            <person name="Patyshakuliyeva A."/>
            <person name="Rokas A."/>
            <person name="Ruiz-Duenas F.J."/>
            <person name="Sabat G."/>
            <person name="Salamov A."/>
            <person name="Samejima M."/>
            <person name="Schmutz J."/>
            <person name="Slot J.C."/>
            <person name="St John F."/>
            <person name="Stenlid J."/>
            <person name="Sun H."/>
            <person name="Sun S."/>
            <person name="Syed K."/>
            <person name="Tsang A."/>
            <person name="Wiebenga A."/>
            <person name="Young D."/>
            <person name="Pisabarro A."/>
            <person name="Eastwood D.C."/>
            <person name="Martin F."/>
            <person name="Cullen D."/>
            <person name="Grigoriev I.V."/>
            <person name="Hibbett D.S."/>
        </authorList>
    </citation>
    <scope>NUCLEOTIDE SEQUENCE [LARGE SCALE GENOMIC DNA]</scope>
    <source>
        <strain evidence="2 3">DJM-731 SS1</strain>
    </source>
</reference>
<keyword evidence="3" id="KW-1185">Reference proteome</keyword>
<dbReference type="HOGENOM" id="CLU_874426_0_0_1"/>
<dbReference type="Proteomes" id="UP000030653">
    <property type="component" value="Unassembled WGS sequence"/>
</dbReference>
<evidence type="ECO:0000313" key="3">
    <source>
        <dbReference type="Proteomes" id="UP000030653"/>
    </source>
</evidence>
<sequence length="318" mass="35074">MASLIRFAYPVARTLPRSIPSRGLLILRPAVLPFQSRPTVRYFSEARQTATGETAASDSEAVAPENEAAAGDEVYPEEVEAEPEVEKPRPLSAALEQMAAAELVRPSIAQRGLAKILVEAGAKNTHLLHENMTRKEMQEWIHTAEKDTPIPATKGQVNRAFWLVKTHQISGEGLKDSMTHKEMGEWLDAAEVKRRKGIVLSPEERSQPATSAQIARIQSWQPHLPSFRQLDTSVATKGEAQDWINEAKNILRDAGKSDIIASILPGEENTPASIGQIRLARRLGATVNKSMTRLNLNRIIAKLLKSKKTQTFQPSAES</sequence>
<dbReference type="AlphaFoldDB" id="M5G1V3"/>
<dbReference type="EMBL" id="JH795862">
    <property type="protein sequence ID" value="EJU02190.1"/>
    <property type="molecule type" value="Genomic_DNA"/>
</dbReference>
<dbReference type="GeneID" id="63685164"/>
<proteinExistence type="predicted"/>
<organism evidence="2 3">
    <name type="scientific">Dacryopinax primogenitus (strain DJM 731)</name>
    <name type="common">Brown rot fungus</name>
    <dbReference type="NCBI Taxonomy" id="1858805"/>
    <lineage>
        <taxon>Eukaryota</taxon>
        <taxon>Fungi</taxon>
        <taxon>Dikarya</taxon>
        <taxon>Basidiomycota</taxon>
        <taxon>Agaricomycotina</taxon>
        <taxon>Dacrymycetes</taxon>
        <taxon>Dacrymycetales</taxon>
        <taxon>Dacrymycetaceae</taxon>
        <taxon>Dacryopinax</taxon>
    </lineage>
</organism>
<feature type="region of interest" description="Disordered" evidence="1">
    <location>
        <begin position="51"/>
        <end position="75"/>
    </location>
</feature>
<dbReference type="RefSeq" id="XP_040629087.1">
    <property type="nucleotide sequence ID" value="XM_040770102.1"/>
</dbReference>
<gene>
    <name evidence="2" type="ORF">DACRYDRAFT_115948</name>
</gene>
<protein>
    <submittedName>
        <fullName evidence="2">Uncharacterized protein</fullName>
    </submittedName>
</protein>
<accession>M5G1V3</accession>
<evidence type="ECO:0000256" key="1">
    <source>
        <dbReference type="SAM" id="MobiDB-lite"/>
    </source>
</evidence>
<name>M5G1V3_DACPD</name>
<evidence type="ECO:0000313" key="2">
    <source>
        <dbReference type="EMBL" id="EJU02190.1"/>
    </source>
</evidence>